<protein>
    <submittedName>
        <fullName evidence="1">Uncharacterized protein</fullName>
    </submittedName>
</protein>
<evidence type="ECO:0000313" key="1">
    <source>
        <dbReference type="EMBL" id="KAK5696100.1"/>
    </source>
</evidence>
<name>A0AAN7W3V8_9PEZI</name>
<sequence>MSATQNNTSMFGFYRNFNTSLNHVAPGHYIQPLRSLDHQVKSLQDRIQRHPREREECRPVLRQLWTTVLDLENKIRGNRHDIMATQAYADAAVMCVTDVKRRLGDLGEWLPWMKDELDARELQW</sequence>
<reference evidence="1" key="1">
    <citation type="submission" date="2023-08" db="EMBL/GenBank/DDBJ databases">
        <title>Black Yeasts Isolated from many extreme environments.</title>
        <authorList>
            <person name="Coleine C."/>
            <person name="Stajich J.E."/>
            <person name="Selbmann L."/>
        </authorList>
    </citation>
    <scope>NUCLEOTIDE SEQUENCE</scope>
    <source>
        <strain evidence="1">CCFEE 5810</strain>
    </source>
</reference>
<dbReference type="AlphaFoldDB" id="A0AAN7W3V8"/>
<gene>
    <name evidence="1" type="ORF">LTR97_008520</name>
</gene>
<proteinExistence type="predicted"/>
<comment type="caution">
    <text evidence="1">The sequence shown here is derived from an EMBL/GenBank/DDBJ whole genome shotgun (WGS) entry which is preliminary data.</text>
</comment>
<evidence type="ECO:0000313" key="2">
    <source>
        <dbReference type="Proteomes" id="UP001310594"/>
    </source>
</evidence>
<organism evidence="1 2">
    <name type="scientific">Elasticomyces elasticus</name>
    <dbReference type="NCBI Taxonomy" id="574655"/>
    <lineage>
        <taxon>Eukaryota</taxon>
        <taxon>Fungi</taxon>
        <taxon>Dikarya</taxon>
        <taxon>Ascomycota</taxon>
        <taxon>Pezizomycotina</taxon>
        <taxon>Dothideomycetes</taxon>
        <taxon>Dothideomycetidae</taxon>
        <taxon>Mycosphaerellales</taxon>
        <taxon>Teratosphaeriaceae</taxon>
        <taxon>Elasticomyces</taxon>
    </lineage>
</organism>
<accession>A0AAN7W3V8</accession>
<dbReference type="EMBL" id="JAVRQU010000013">
    <property type="protein sequence ID" value="KAK5696100.1"/>
    <property type="molecule type" value="Genomic_DNA"/>
</dbReference>
<dbReference type="Proteomes" id="UP001310594">
    <property type="component" value="Unassembled WGS sequence"/>
</dbReference>